<dbReference type="AlphaFoldDB" id="A0A518DTI1"/>
<dbReference type="Proteomes" id="UP000317648">
    <property type="component" value="Chromosome"/>
</dbReference>
<gene>
    <name evidence="3" type="primary">nadD_1</name>
    <name evidence="3" type="ORF">Pla8534_29590</name>
</gene>
<dbReference type="GO" id="GO:0000309">
    <property type="term" value="F:nicotinamide-nucleotide adenylyltransferase activity"/>
    <property type="evidence" value="ECO:0007669"/>
    <property type="project" value="TreeGrafter"/>
</dbReference>
<evidence type="ECO:0000313" key="3">
    <source>
        <dbReference type="EMBL" id="QDU95147.1"/>
    </source>
</evidence>
<dbReference type="Pfam" id="PF01467">
    <property type="entry name" value="CTP_transf_like"/>
    <property type="match status" value="1"/>
</dbReference>
<name>A0A518DTI1_9BACT</name>
<feature type="domain" description="Cytidyltransferase-like" evidence="2">
    <location>
        <begin position="30"/>
        <end position="60"/>
    </location>
</feature>
<dbReference type="SUPFAM" id="SSF52374">
    <property type="entry name" value="Nucleotidylyl transferase"/>
    <property type="match status" value="1"/>
</dbReference>
<evidence type="ECO:0000259" key="2">
    <source>
        <dbReference type="Pfam" id="PF01467"/>
    </source>
</evidence>
<accession>A0A518DTI1</accession>
<keyword evidence="3" id="KW-0808">Transferase</keyword>
<dbReference type="GO" id="GO:0016887">
    <property type="term" value="F:ATP hydrolysis activity"/>
    <property type="evidence" value="ECO:0007669"/>
    <property type="project" value="TreeGrafter"/>
</dbReference>
<protein>
    <submittedName>
        <fullName evidence="3">Nicotinate-nucleotide adenylyltransferase</fullName>
        <ecNumber evidence="3">2.7.7.18</ecNumber>
    </submittedName>
</protein>
<evidence type="ECO:0000256" key="1">
    <source>
        <dbReference type="SAM" id="MobiDB-lite"/>
    </source>
</evidence>
<dbReference type="EC" id="2.7.7.18" evidence="3"/>
<keyword evidence="3" id="KW-0548">Nucleotidyltransferase</keyword>
<keyword evidence="4" id="KW-1185">Reference proteome</keyword>
<reference evidence="3 4" key="1">
    <citation type="submission" date="2019-02" db="EMBL/GenBank/DDBJ databases">
        <title>Deep-cultivation of Planctomycetes and their phenomic and genomic characterization uncovers novel biology.</title>
        <authorList>
            <person name="Wiegand S."/>
            <person name="Jogler M."/>
            <person name="Boedeker C."/>
            <person name="Pinto D."/>
            <person name="Vollmers J."/>
            <person name="Rivas-Marin E."/>
            <person name="Kohn T."/>
            <person name="Peeters S.H."/>
            <person name="Heuer A."/>
            <person name="Rast P."/>
            <person name="Oberbeckmann S."/>
            <person name="Bunk B."/>
            <person name="Jeske O."/>
            <person name="Meyerdierks A."/>
            <person name="Storesund J.E."/>
            <person name="Kallscheuer N."/>
            <person name="Luecker S."/>
            <person name="Lage O.M."/>
            <person name="Pohl T."/>
            <person name="Merkel B.J."/>
            <person name="Hornburger P."/>
            <person name="Mueller R.-W."/>
            <person name="Bruemmer F."/>
            <person name="Labrenz M."/>
            <person name="Spormann A.M."/>
            <person name="Op den Camp H."/>
            <person name="Overmann J."/>
            <person name="Amann R."/>
            <person name="Jetten M.S.M."/>
            <person name="Mascher T."/>
            <person name="Medema M.H."/>
            <person name="Devos D.P."/>
            <person name="Kaster A.-K."/>
            <person name="Ovreas L."/>
            <person name="Rohde M."/>
            <person name="Galperin M.Y."/>
            <person name="Jogler C."/>
        </authorList>
    </citation>
    <scope>NUCLEOTIDE SEQUENCE [LARGE SCALE GENOMIC DNA]</scope>
    <source>
        <strain evidence="3 4">Pla85_3_4</strain>
    </source>
</reference>
<dbReference type="RefSeq" id="WP_145053915.1">
    <property type="nucleotide sequence ID" value="NZ_CP036433.1"/>
</dbReference>
<feature type="compositionally biased region" description="Polar residues" evidence="1">
    <location>
        <begin position="179"/>
        <end position="189"/>
    </location>
</feature>
<dbReference type="EMBL" id="CP036433">
    <property type="protein sequence ID" value="QDU95147.1"/>
    <property type="molecule type" value="Genomic_DNA"/>
</dbReference>
<dbReference type="PANTHER" id="PTHR31285">
    <property type="entry name" value="NICOTINAMIDE MONONUCLEOTIDE ADENYLYLTRANSFERASE"/>
    <property type="match status" value="1"/>
</dbReference>
<sequence length="205" mass="22473">MLEPRLIQLLAGQTPWVAHPGASAGAPSLLLPGSFNPLHQGHLEMARYAERRWGESPAFELSVVNVDKPRLTTEEIERRLQQFRRRTVFVTAAPTFVEKAVLFPGVRFLVGADTIARAGDVRYYGGDALALQNAIARLAGAGCRFVVFARSVAGRLLHLENLDLPDRLRDLCEQTSPGDFQVDVSSTELRNGRSPQEDSDGPAEA</sequence>
<evidence type="ECO:0000313" key="4">
    <source>
        <dbReference type="Proteomes" id="UP000317648"/>
    </source>
</evidence>
<dbReference type="Gene3D" id="3.40.50.620">
    <property type="entry name" value="HUPs"/>
    <property type="match status" value="1"/>
</dbReference>
<dbReference type="GO" id="GO:0004515">
    <property type="term" value="F:nicotinate-nucleotide adenylyltransferase activity"/>
    <property type="evidence" value="ECO:0007669"/>
    <property type="project" value="UniProtKB-EC"/>
</dbReference>
<feature type="region of interest" description="Disordered" evidence="1">
    <location>
        <begin position="179"/>
        <end position="205"/>
    </location>
</feature>
<organism evidence="3 4">
    <name type="scientific">Lignipirellula cremea</name>
    <dbReference type="NCBI Taxonomy" id="2528010"/>
    <lineage>
        <taxon>Bacteria</taxon>
        <taxon>Pseudomonadati</taxon>
        <taxon>Planctomycetota</taxon>
        <taxon>Planctomycetia</taxon>
        <taxon>Pirellulales</taxon>
        <taxon>Pirellulaceae</taxon>
        <taxon>Lignipirellula</taxon>
    </lineage>
</organism>
<dbReference type="GO" id="GO:0005737">
    <property type="term" value="C:cytoplasm"/>
    <property type="evidence" value="ECO:0007669"/>
    <property type="project" value="TreeGrafter"/>
</dbReference>
<dbReference type="InterPro" id="IPR014729">
    <property type="entry name" value="Rossmann-like_a/b/a_fold"/>
</dbReference>
<proteinExistence type="predicted"/>
<dbReference type="InterPro" id="IPR004821">
    <property type="entry name" value="Cyt_trans-like"/>
</dbReference>
<dbReference type="PANTHER" id="PTHR31285:SF0">
    <property type="entry name" value="NICOTINAMIDE MONONUCLEOTIDE ADENYLYLTRANSFERASE"/>
    <property type="match status" value="1"/>
</dbReference>
<dbReference type="OrthoDB" id="156876at2"/>
<dbReference type="KEGG" id="lcre:Pla8534_29590"/>